<name>A0A8H3LEJ1_9GLOM</name>
<proteinExistence type="predicted"/>
<dbReference type="EMBL" id="BLAL01000075">
    <property type="protein sequence ID" value="GES84044.1"/>
    <property type="molecule type" value="Genomic_DNA"/>
</dbReference>
<protein>
    <submittedName>
        <fullName evidence="1">Uncharacterized protein</fullName>
    </submittedName>
</protein>
<dbReference type="OrthoDB" id="2405589at2759"/>
<dbReference type="Proteomes" id="UP000615446">
    <property type="component" value="Unassembled WGS sequence"/>
</dbReference>
<accession>A0A8H3LEJ1</accession>
<reference evidence="1" key="1">
    <citation type="submission" date="2019-10" db="EMBL/GenBank/DDBJ databases">
        <title>Conservation and host-specific expression of non-tandemly repeated heterogenous ribosome RNA gene in arbuscular mycorrhizal fungi.</title>
        <authorList>
            <person name="Maeda T."/>
            <person name="Kobayashi Y."/>
            <person name="Nakagawa T."/>
            <person name="Ezawa T."/>
            <person name="Yamaguchi K."/>
            <person name="Bino T."/>
            <person name="Nishimoto Y."/>
            <person name="Shigenobu S."/>
            <person name="Kawaguchi M."/>
        </authorList>
    </citation>
    <scope>NUCLEOTIDE SEQUENCE</scope>
    <source>
        <strain evidence="1">HR1</strain>
    </source>
</reference>
<organism evidence="1 2">
    <name type="scientific">Rhizophagus clarus</name>
    <dbReference type="NCBI Taxonomy" id="94130"/>
    <lineage>
        <taxon>Eukaryota</taxon>
        <taxon>Fungi</taxon>
        <taxon>Fungi incertae sedis</taxon>
        <taxon>Mucoromycota</taxon>
        <taxon>Glomeromycotina</taxon>
        <taxon>Glomeromycetes</taxon>
        <taxon>Glomerales</taxon>
        <taxon>Glomeraceae</taxon>
        <taxon>Rhizophagus</taxon>
    </lineage>
</organism>
<gene>
    <name evidence="1" type="ORF">RCL2_001118500</name>
</gene>
<dbReference type="AlphaFoldDB" id="A0A8H3LEJ1"/>
<comment type="caution">
    <text evidence="1">The sequence shown here is derived from an EMBL/GenBank/DDBJ whole genome shotgun (WGS) entry which is preliminary data.</text>
</comment>
<sequence length="156" mass="18384">MRVLKSYRTRESLGDEQLRDVLCYSAYWSILDLTEDSLIKPFFSTDDWKEITESCEISRERLEHFKNVADQYTLIIKNEDEDIINAIDKLTPEIIRNNQNAKLKNEDKKIVTTTRCCYIDSSSLFRTKYFNKEILRSQIDSGEIACLSPCWHRNEG</sequence>
<evidence type="ECO:0000313" key="2">
    <source>
        <dbReference type="Proteomes" id="UP000615446"/>
    </source>
</evidence>
<evidence type="ECO:0000313" key="1">
    <source>
        <dbReference type="EMBL" id="GES84044.1"/>
    </source>
</evidence>